<name>A0A660DXR3_9LACO</name>
<accession>A0A660DXR3</accession>
<dbReference type="RefSeq" id="WP_130843729.1">
    <property type="nucleotide sequence ID" value="NZ_BJDY01000002.1"/>
</dbReference>
<gene>
    <name evidence="1" type="ORF">MUDAN_MDHGFNIF_02920</name>
</gene>
<dbReference type="Proteomes" id="UP000289996">
    <property type="component" value="Unassembled WGS sequence"/>
</dbReference>
<dbReference type="InterPro" id="IPR007337">
    <property type="entry name" value="RelB/DinJ"/>
</dbReference>
<protein>
    <submittedName>
        <fullName evidence="1">DNA-damage-inducible protein [Lactobacillus casei subsp. casei ATCC 393]</fullName>
    </submittedName>
</protein>
<evidence type="ECO:0000313" key="2">
    <source>
        <dbReference type="Proteomes" id="UP000289996"/>
    </source>
</evidence>
<dbReference type="AlphaFoldDB" id="A0A660DXR3"/>
<dbReference type="InterPro" id="IPR013321">
    <property type="entry name" value="Arc_rbn_hlx_hlx"/>
</dbReference>
<dbReference type="NCBIfam" id="TIGR02384">
    <property type="entry name" value="RelB_DinJ"/>
    <property type="match status" value="1"/>
</dbReference>
<reference evidence="1 2" key="1">
    <citation type="submission" date="2018-11" db="EMBL/GenBank/DDBJ databases">
        <authorList>
            <person name="Wuyts S."/>
        </authorList>
    </citation>
    <scope>NUCLEOTIDE SEQUENCE [LARGE SCALE GENOMIC DNA]</scope>
    <source>
        <strain evidence="1">Lactobacillus mudanjiangensis AMBF249</strain>
    </source>
</reference>
<dbReference type="OrthoDB" id="9804867at2"/>
<dbReference type="Gene3D" id="1.10.1220.10">
    <property type="entry name" value="Met repressor-like"/>
    <property type="match status" value="1"/>
</dbReference>
<sequence length="93" mass="10529">MAVQEKKRIQVQVNKELAEDTEQVLNELGLSPTTAITMFYKRIVANGGLPFQPMLTQGEKASLHFLKETEDTPVTQLNTVNDVQKWLDNPDED</sequence>
<dbReference type="EMBL" id="UYIG01000101">
    <property type="protein sequence ID" value="VDG28198.1"/>
    <property type="molecule type" value="Genomic_DNA"/>
</dbReference>
<dbReference type="Pfam" id="PF04221">
    <property type="entry name" value="RelB"/>
    <property type="match status" value="1"/>
</dbReference>
<evidence type="ECO:0000313" key="1">
    <source>
        <dbReference type="EMBL" id="VDG28198.1"/>
    </source>
</evidence>
<keyword evidence="2" id="KW-1185">Reference proteome</keyword>
<organism evidence="1 2">
    <name type="scientific">Lactiplantibacillus mudanjiangensis</name>
    <dbReference type="NCBI Taxonomy" id="1296538"/>
    <lineage>
        <taxon>Bacteria</taxon>
        <taxon>Bacillati</taxon>
        <taxon>Bacillota</taxon>
        <taxon>Bacilli</taxon>
        <taxon>Lactobacillales</taxon>
        <taxon>Lactobacillaceae</taxon>
        <taxon>Lactiplantibacillus</taxon>
    </lineage>
</organism>
<dbReference type="GO" id="GO:0006355">
    <property type="term" value="P:regulation of DNA-templated transcription"/>
    <property type="evidence" value="ECO:0007669"/>
    <property type="project" value="InterPro"/>
</dbReference>
<proteinExistence type="predicted"/>